<organism evidence="2 3">
    <name type="scientific">Streptomyces ramulosus</name>
    <dbReference type="NCBI Taxonomy" id="47762"/>
    <lineage>
        <taxon>Bacteria</taxon>
        <taxon>Bacillati</taxon>
        <taxon>Actinomycetota</taxon>
        <taxon>Actinomycetes</taxon>
        <taxon>Kitasatosporales</taxon>
        <taxon>Streptomycetaceae</taxon>
        <taxon>Streptomyces</taxon>
    </lineage>
</organism>
<evidence type="ECO:0000313" key="2">
    <source>
        <dbReference type="EMBL" id="MFC5892498.1"/>
    </source>
</evidence>
<proteinExistence type="predicted"/>
<dbReference type="EMBL" id="JBHSPW010000002">
    <property type="protein sequence ID" value="MFC5892498.1"/>
    <property type="molecule type" value="Genomic_DNA"/>
</dbReference>
<feature type="region of interest" description="Disordered" evidence="1">
    <location>
        <begin position="1"/>
        <end position="25"/>
    </location>
</feature>
<evidence type="ECO:0000256" key="1">
    <source>
        <dbReference type="SAM" id="MobiDB-lite"/>
    </source>
</evidence>
<keyword evidence="3" id="KW-1185">Reference proteome</keyword>
<reference evidence="3" key="1">
    <citation type="journal article" date="2019" name="Int. J. Syst. Evol. Microbiol.">
        <title>The Global Catalogue of Microorganisms (GCM) 10K type strain sequencing project: providing services to taxonomists for standard genome sequencing and annotation.</title>
        <authorList>
            <consortium name="The Broad Institute Genomics Platform"/>
            <consortium name="The Broad Institute Genome Sequencing Center for Infectious Disease"/>
            <person name="Wu L."/>
            <person name="Ma J."/>
        </authorList>
    </citation>
    <scope>NUCLEOTIDE SEQUENCE [LARGE SCALE GENOMIC DNA]</scope>
    <source>
        <strain evidence="3">CGMCC 1.15809</strain>
    </source>
</reference>
<dbReference type="Proteomes" id="UP001596241">
    <property type="component" value="Unassembled WGS sequence"/>
</dbReference>
<dbReference type="RefSeq" id="WP_345087897.1">
    <property type="nucleotide sequence ID" value="NZ_BAAAWG010000013.1"/>
</dbReference>
<gene>
    <name evidence="2" type="ORF">ACFP3M_06660</name>
</gene>
<comment type="caution">
    <text evidence="2">The sequence shown here is derived from an EMBL/GenBank/DDBJ whole genome shotgun (WGS) entry which is preliminary data.</text>
</comment>
<protein>
    <submittedName>
        <fullName evidence="2">Uncharacterized protein</fullName>
    </submittedName>
</protein>
<accession>A0ABW1FG67</accession>
<evidence type="ECO:0000313" key="3">
    <source>
        <dbReference type="Proteomes" id="UP001596241"/>
    </source>
</evidence>
<sequence length="49" mass="5187">MDNENTPQTDEAPAQQHGGETFEPNNAFELLDVVAASDHVAHAPDSVLG</sequence>
<name>A0ABW1FG67_9ACTN</name>